<name>A0A5C1K5S3_9CAUD</name>
<accession>A0A5C1K5S3</accession>
<proteinExistence type="predicted"/>
<keyword evidence="2" id="KW-1185">Reference proteome</keyword>
<gene>
    <name evidence="1" type="ORF">Zuri_8</name>
</gene>
<dbReference type="Proteomes" id="UP000322075">
    <property type="component" value="Segment"/>
</dbReference>
<reference evidence="1" key="1">
    <citation type="submission" date="2019-04" db="EMBL/GenBank/DDBJ databases">
        <authorList>
            <person name="Assadpour T."/>
            <person name="Ahmed J."/>
            <person name="Anderson S."/>
            <person name="Espinosa K."/>
            <person name="Gadsden T."/>
            <person name="Graham A."/>
            <person name="Hajjar W."/>
            <person name="Howard T."/>
            <person name="Lacafta O."/>
            <person name="Matney K."/>
            <person name="Matsen K."/>
            <person name="Osu J."/>
            <person name="Rupe E."/>
            <person name="Sang H."/>
            <person name="Wadi S."/>
            <person name="McNeal J."/>
            <person name="Temple L."/>
        </authorList>
    </citation>
    <scope>NUCLEOTIDE SEQUENCE [LARGE SCALE GENOMIC DNA]</scope>
</reference>
<sequence>MNKYKLEFTEVDKEHMFHGKVFEIEAESDEDALGLAHSVLIERDQMGMVIVEGTIILSKERTLN</sequence>
<organism evidence="1 2">
    <name type="scientific">Pseudomonas phage Zuri</name>
    <dbReference type="NCBI Taxonomy" id="2604899"/>
    <lineage>
        <taxon>Viruses</taxon>
        <taxon>Duplodnaviria</taxon>
        <taxon>Heunggongvirae</taxon>
        <taxon>Uroviricota</taxon>
        <taxon>Caudoviricetes</taxon>
        <taxon>Schitoviridae</taxon>
        <taxon>Zurivirus</taxon>
        <taxon>Zurivirus zuri</taxon>
    </lineage>
</organism>
<protein>
    <submittedName>
        <fullName evidence="1">Uncharacterized protein</fullName>
    </submittedName>
</protein>
<evidence type="ECO:0000313" key="2">
    <source>
        <dbReference type="Proteomes" id="UP000322075"/>
    </source>
</evidence>
<dbReference type="EMBL" id="MK863032">
    <property type="protein sequence ID" value="QEM41105.1"/>
    <property type="molecule type" value="Genomic_DNA"/>
</dbReference>
<evidence type="ECO:0000313" key="1">
    <source>
        <dbReference type="EMBL" id="QEM41105.1"/>
    </source>
</evidence>